<feature type="domain" description="Pirin N-terminal" evidence="5">
    <location>
        <begin position="21"/>
        <end position="124"/>
    </location>
</feature>
<dbReference type="Pfam" id="PF05726">
    <property type="entry name" value="Pirin_C"/>
    <property type="match status" value="1"/>
</dbReference>
<evidence type="ECO:0000313" key="9">
    <source>
        <dbReference type="Proteomes" id="UP000027439"/>
    </source>
</evidence>
<feature type="domain" description="Pirin C-terminal" evidence="6">
    <location>
        <begin position="178"/>
        <end position="276"/>
    </location>
</feature>
<reference evidence="7" key="1">
    <citation type="journal article" date="2014" name="Int. J. Syst. Evol. Microbiol.">
        <title>Complete genome of a new Firmicutes species belonging to the dominant human colonic microbiota ('Ruminococcus bicirculans') reveals two chromosomes and a selective capacity to utilize plant glucans.</title>
        <authorList>
            <consortium name="NISC Comparative Sequencing Program"/>
            <person name="Wegmann U."/>
            <person name="Louis P."/>
            <person name="Goesmann A."/>
            <person name="Henrissat B."/>
            <person name="Duncan S.H."/>
            <person name="Flint H.J."/>
        </authorList>
    </citation>
    <scope>NUCLEOTIDE SEQUENCE</scope>
    <source>
        <strain evidence="7">CGMCC 1.11013</strain>
    </source>
</reference>
<gene>
    <name evidence="8" type="ORF">BG57_14130</name>
    <name evidence="7" type="ORF">GCM10010985_52000</name>
</gene>
<name>A0A069NR89_9BURK</name>
<reference evidence="7" key="4">
    <citation type="submission" date="2024-05" db="EMBL/GenBank/DDBJ databases">
        <authorList>
            <person name="Sun Q."/>
            <person name="Zhou Y."/>
        </authorList>
    </citation>
    <scope>NUCLEOTIDE SEQUENCE</scope>
    <source>
        <strain evidence="7">CGMCC 1.11013</strain>
    </source>
</reference>
<comment type="similarity">
    <text evidence="1 3">Belongs to the pirin family.</text>
</comment>
<dbReference type="InterPro" id="IPR008778">
    <property type="entry name" value="Pirin_C_dom"/>
</dbReference>
<dbReference type="PIRSF" id="PIRSF006232">
    <property type="entry name" value="Pirin"/>
    <property type="match status" value="1"/>
</dbReference>
<reference evidence="8 9" key="2">
    <citation type="submission" date="2014-03" db="EMBL/GenBank/DDBJ databases">
        <title>Draft Genome Sequences of Four Burkholderia Strains.</title>
        <authorList>
            <person name="Liu X.Y."/>
            <person name="Li C.X."/>
            <person name="Xu J.H."/>
        </authorList>
    </citation>
    <scope>NUCLEOTIDE SEQUENCE [LARGE SCALE GENOMIC DNA]</scope>
    <source>
        <strain evidence="8 9">R27</strain>
    </source>
</reference>
<dbReference type="SUPFAM" id="SSF51182">
    <property type="entry name" value="RmlC-like cupins"/>
    <property type="match status" value="1"/>
</dbReference>
<evidence type="ECO:0000313" key="10">
    <source>
        <dbReference type="Proteomes" id="UP000597138"/>
    </source>
</evidence>
<dbReference type="Proteomes" id="UP000027439">
    <property type="component" value="Unassembled WGS sequence"/>
</dbReference>
<evidence type="ECO:0000259" key="6">
    <source>
        <dbReference type="Pfam" id="PF05726"/>
    </source>
</evidence>
<dbReference type="EMBL" id="BMEG01000011">
    <property type="protein sequence ID" value="GGD90926.1"/>
    <property type="molecule type" value="Genomic_DNA"/>
</dbReference>
<evidence type="ECO:0000256" key="3">
    <source>
        <dbReference type="RuleBase" id="RU003457"/>
    </source>
</evidence>
<evidence type="ECO:0000256" key="2">
    <source>
        <dbReference type="PIRSR" id="PIRSR006232-1"/>
    </source>
</evidence>
<evidence type="ECO:0000259" key="5">
    <source>
        <dbReference type="Pfam" id="PF02678"/>
    </source>
</evidence>
<dbReference type="Gene3D" id="2.60.120.10">
    <property type="entry name" value="Jelly Rolls"/>
    <property type="match status" value="2"/>
</dbReference>
<keyword evidence="2" id="KW-0408">Iron</keyword>
<feature type="binding site" evidence="2">
    <location>
        <position position="104"/>
    </location>
    <ligand>
        <name>Fe cation</name>
        <dbReference type="ChEBI" id="CHEBI:24875"/>
    </ligand>
</feature>
<evidence type="ECO:0000313" key="8">
    <source>
        <dbReference type="EMBL" id="KDR30747.1"/>
    </source>
</evidence>
<evidence type="ECO:0000256" key="4">
    <source>
        <dbReference type="SAM" id="MobiDB-lite"/>
    </source>
</evidence>
<dbReference type="CDD" id="cd02909">
    <property type="entry name" value="cupin_pirin_N"/>
    <property type="match status" value="1"/>
</dbReference>
<dbReference type="InterPro" id="IPR014710">
    <property type="entry name" value="RmlC-like_jellyroll"/>
</dbReference>
<protein>
    <submittedName>
        <fullName evidence="8">Pimeloyl-CoA dehydrogenase</fullName>
    </submittedName>
</protein>
<dbReference type="GO" id="GO:0046872">
    <property type="term" value="F:metal ion binding"/>
    <property type="evidence" value="ECO:0007669"/>
    <property type="project" value="UniProtKB-KW"/>
</dbReference>
<feature type="binding site" evidence="2">
    <location>
        <position position="102"/>
    </location>
    <ligand>
        <name>Fe cation</name>
        <dbReference type="ChEBI" id="CHEBI:24875"/>
    </ligand>
</feature>
<dbReference type="PANTHER" id="PTHR13903">
    <property type="entry name" value="PIRIN-RELATED"/>
    <property type="match status" value="1"/>
</dbReference>
<organism evidence="8 9">
    <name type="scientific">Caballeronia grimmiae</name>
    <dbReference type="NCBI Taxonomy" id="1071679"/>
    <lineage>
        <taxon>Bacteria</taxon>
        <taxon>Pseudomonadati</taxon>
        <taxon>Pseudomonadota</taxon>
        <taxon>Betaproteobacteria</taxon>
        <taxon>Burkholderiales</taxon>
        <taxon>Burkholderiaceae</taxon>
        <taxon>Caballeronia</taxon>
    </lineage>
</organism>
<dbReference type="Proteomes" id="UP000597138">
    <property type="component" value="Unassembled WGS sequence"/>
</dbReference>
<dbReference type="eggNOG" id="COG1741">
    <property type="taxonomic scope" value="Bacteria"/>
</dbReference>
<evidence type="ECO:0000256" key="1">
    <source>
        <dbReference type="ARBA" id="ARBA00008416"/>
    </source>
</evidence>
<dbReference type="Pfam" id="PF02678">
    <property type="entry name" value="Pirin"/>
    <property type="match status" value="1"/>
</dbReference>
<dbReference type="AlphaFoldDB" id="A0A069NR89"/>
<comment type="caution">
    <text evidence="8">The sequence shown here is derived from an EMBL/GenBank/DDBJ whole genome shotgun (WGS) entry which is preliminary data.</text>
</comment>
<feature type="binding site" evidence="2">
    <location>
        <position position="58"/>
    </location>
    <ligand>
        <name>Fe cation</name>
        <dbReference type="ChEBI" id="CHEBI:24875"/>
    </ligand>
</feature>
<dbReference type="RefSeq" id="WP_035967880.1">
    <property type="nucleotide sequence ID" value="NZ_BMEG01000011.1"/>
</dbReference>
<sequence length="299" mass="31988">MSSTIRAQLKPHQHDVGGLMVRRVLPALAARTVGPFIFFDHIGPATLVPGKGLDVRPHPHIGLATVTYLFDGAIMHRDSVGSVQKIVPGDVNWMTAGRGIVHSERTPDEERASGQTMHGIQTWVALPVASEEVEPSFEHHAAATLPQIERGAVTLRVIAGTAFGATAPTRTFSPTLYVAAHFALGSELTLDAEHEERGVYLVDGDLSVDGVAVPPQQMSVLTPGAAVQLASTSGAVVMLLGGAPLDGTRFIEWNFVSSSRDKIEAAKLAWSEQRMGEVPGETEFIPLPPPRREQRAPEA</sequence>
<feature type="compositionally biased region" description="Basic and acidic residues" evidence="4">
    <location>
        <begin position="290"/>
        <end position="299"/>
    </location>
</feature>
<dbReference type="InterPro" id="IPR012093">
    <property type="entry name" value="Pirin"/>
</dbReference>
<dbReference type="EMBL" id="JFHE01000025">
    <property type="protein sequence ID" value="KDR30747.1"/>
    <property type="molecule type" value="Genomic_DNA"/>
</dbReference>
<accession>A0A069NR89</accession>
<evidence type="ECO:0000313" key="7">
    <source>
        <dbReference type="EMBL" id="GGD90926.1"/>
    </source>
</evidence>
<comment type="cofactor">
    <cofactor evidence="2">
        <name>Fe cation</name>
        <dbReference type="ChEBI" id="CHEBI:24875"/>
    </cofactor>
    <text evidence="2">Binds 1 Fe cation per subunit.</text>
</comment>
<keyword evidence="2" id="KW-0479">Metal-binding</keyword>
<proteinExistence type="inferred from homology"/>
<dbReference type="PANTHER" id="PTHR13903:SF8">
    <property type="entry name" value="PIRIN"/>
    <property type="match status" value="1"/>
</dbReference>
<reference evidence="10" key="3">
    <citation type="journal article" date="2019" name="Int. J. Syst. Evol. Microbiol.">
        <title>The Global Catalogue of Microorganisms (GCM) 10K type strain sequencing project: providing services to taxonomists for standard genome sequencing and annotation.</title>
        <authorList>
            <consortium name="The Broad Institute Genomics Platform"/>
            <consortium name="The Broad Institute Genome Sequencing Center for Infectious Disease"/>
            <person name="Wu L."/>
            <person name="Ma J."/>
        </authorList>
    </citation>
    <scope>NUCLEOTIDE SEQUENCE [LARGE SCALE GENOMIC DNA]</scope>
    <source>
        <strain evidence="10">CGMCC 1.11013</strain>
    </source>
</reference>
<dbReference type="OrthoDB" id="321327at2"/>
<keyword evidence="10" id="KW-1185">Reference proteome</keyword>
<dbReference type="STRING" id="1071679.BG57_14130"/>
<dbReference type="InterPro" id="IPR011051">
    <property type="entry name" value="RmlC_Cupin_sf"/>
</dbReference>
<feature type="region of interest" description="Disordered" evidence="4">
    <location>
        <begin position="279"/>
        <end position="299"/>
    </location>
</feature>
<dbReference type="InterPro" id="IPR003829">
    <property type="entry name" value="Pirin_N_dom"/>
</dbReference>
<feature type="binding site" evidence="2">
    <location>
        <position position="60"/>
    </location>
    <ligand>
        <name>Fe cation</name>
        <dbReference type="ChEBI" id="CHEBI:24875"/>
    </ligand>
</feature>